<dbReference type="AlphaFoldDB" id="A0A0K8W5U2"/>
<accession>A0A0K8W5U2</accession>
<reference evidence="2" key="1">
    <citation type="submission" date="2015-06" db="EMBL/GenBank/DDBJ databases">
        <authorList>
            <person name="Hoefler B.C."/>
            <person name="Straight P.D."/>
        </authorList>
    </citation>
    <scope>NUCLEOTIDE SEQUENCE</scope>
</reference>
<dbReference type="OrthoDB" id="6348293at2759"/>
<dbReference type="EMBL" id="GDHF01005658">
    <property type="protein sequence ID" value="JAI46656.1"/>
    <property type="molecule type" value="Transcribed_RNA"/>
</dbReference>
<feature type="region of interest" description="Disordered" evidence="1">
    <location>
        <begin position="212"/>
        <end position="256"/>
    </location>
</feature>
<evidence type="ECO:0000313" key="3">
    <source>
        <dbReference type="EMBL" id="JAI46656.1"/>
    </source>
</evidence>
<evidence type="ECO:0000313" key="4">
    <source>
        <dbReference type="EMBL" id="JAI47510.1"/>
    </source>
</evidence>
<evidence type="ECO:0000313" key="2">
    <source>
        <dbReference type="EMBL" id="JAI46432.1"/>
    </source>
</evidence>
<feature type="compositionally biased region" description="Low complexity" evidence="1">
    <location>
        <begin position="215"/>
        <end position="246"/>
    </location>
</feature>
<gene>
    <name evidence="3" type="ORF">c0_g1_i1</name>
    <name evidence="2" type="ORF">c0_g1_i2</name>
    <name evidence="4" type="ORF">c0_g1_i3</name>
</gene>
<evidence type="ECO:0000256" key="1">
    <source>
        <dbReference type="SAM" id="MobiDB-lite"/>
    </source>
</evidence>
<proteinExistence type="predicted"/>
<feature type="region of interest" description="Disordered" evidence="1">
    <location>
        <begin position="122"/>
        <end position="169"/>
    </location>
</feature>
<name>A0A0K8W5U2_BACLA</name>
<dbReference type="EMBL" id="GDHF01005882">
    <property type="protein sequence ID" value="JAI46432.1"/>
    <property type="molecule type" value="Transcribed_RNA"/>
</dbReference>
<sequence>MLSQQLHAVIWLLNGVIALYAYPTINLPFLFGSSAYGENAYRFKKSGLEIQSDADVLELEHLKDHYGSENIEATVQLPSNFEQTFVSDVGVGKPVSAEPLSESQELERQLEQMPAITTKLEKSTTTELSVAPVEPETRGEQLSPVEGGGVHRPPTLQHDNGGKTPAEGVAANQQQTAEFGSVIPNGGGPPAPSAIKPFYGAARLAFGQNPEVLPTTSTTATSTSTSTTTSTTTTTTTQATVPATSAGKDTNAPESDTLPLDVANVAANGQETAQTSPTEKLIEQMKPIAQRRSVPLKPQQTVETLLKRHNGQLSAFDMAQYVFWTGDEAGVARAVEELIERGVMSRENALAFLREVRIGIEYLQQSYTNRIFPEAGLNINIDKKMFDMPQTKPVAPPTVAATNEKPLLPYLQLERLLHTSNQNQMKPVESVPVWPKLPVLSSDGTQDLNDYDENGERAKISQFLYNEYTLEDILYKLAKIMFSQSLTHGSDEAQHELQKLTDFLEREGNLGVIPIDLQKKVLHILFRALSDTLAERPELLSVANVNLANTYNRLPLRTLEP</sequence>
<organism evidence="2">
    <name type="scientific">Bactrocera latifrons</name>
    <name type="common">Malaysian fruit fly</name>
    <name type="synonym">Chaetodacus latifrons</name>
    <dbReference type="NCBI Taxonomy" id="174628"/>
    <lineage>
        <taxon>Eukaryota</taxon>
        <taxon>Metazoa</taxon>
        <taxon>Ecdysozoa</taxon>
        <taxon>Arthropoda</taxon>
        <taxon>Hexapoda</taxon>
        <taxon>Insecta</taxon>
        <taxon>Pterygota</taxon>
        <taxon>Neoptera</taxon>
        <taxon>Endopterygota</taxon>
        <taxon>Diptera</taxon>
        <taxon>Brachycera</taxon>
        <taxon>Muscomorpha</taxon>
        <taxon>Tephritoidea</taxon>
        <taxon>Tephritidae</taxon>
        <taxon>Bactrocera</taxon>
        <taxon>Bactrocera</taxon>
    </lineage>
</organism>
<dbReference type="EMBL" id="GDHF01004804">
    <property type="protein sequence ID" value="JAI47510.1"/>
    <property type="molecule type" value="Transcribed_RNA"/>
</dbReference>
<protein>
    <submittedName>
        <fullName evidence="2">Uncharacterized protein</fullName>
    </submittedName>
</protein>